<dbReference type="OrthoDB" id="7595039at2"/>
<dbReference type="KEGG" id="gry:D7I44_10345"/>
<dbReference type="EMBL" id="CP032624">
    <property type="protein sequence ID" value="AYG03895.1"/>
    <property type="molecule type" value="Genomic_DNA"/>
</dbReference>
<keyword evidence="3" id="KW-1185">Reference proteome</keyword>
<dbReference type="AlphaFoldDB" id="A0A387BIJ8"/>
<feature type="domain" description="Tautomerase cis-CaaD-like" evidence="1">
    <location>
        <begin position="1"/>
        <end position="135"/>
    </location>
</feature>
<dbReference type="Gene3D" id="3.30.429.10">
    <property type="entry name" value="Macrophage Migration Inhibitory Factor"/>
    <property type="match status" value="1"/>
</dbReference>
<sequence>MPMWTIYHSPGFLDGQEKRDLASRIADHYEAVGLPRFYVVTVFRETSPEDMYVGGEPSSAAVRISVDHIARHASDAESRRRNAEWIKGMIAPTLNNYPDVHWEFHADETSEQLWMINGLFPPPGGSTAEETWAKDGFPSAYS</sequence>
<gene>
    <name evidence="2" type="ORF">D7I44_10345</name>
</gene>
<protein>
    <submittedName>
        <fullName evidence="2">4-oxalocrotonate tautomerase</fullName>
    </submittedName>
</protein>
<evidence type="ECO:0000313" key="2">
    <source>
        <dbReference type="EMBL" id="AYG03895.1"/>
    </source>
</evidence>
<evidence type="ECO:0000313" key="3">
    <source>
        <dbReference type="Proteomes" id="UP000275069"/>
    </source>
</evidence>
<dbReference type="SUPFAM" id="SSF55331">
    <property type="entry name" value="Tautomerase/MIF"/>
    <property type="match status" value="1"/>
</dbReference>
<evidence type="ECO:0000259" key="1">
    <source>
        <dbReference type="Pfam" id="PF14832"/>
    </source>
</evidence>
<reference evidence="2 3" key="1">
    <citation type="submission" date="2018-09" db="EMBL/GenBank/DDBJ databases">
        <title>Genome sequencing of strain 2DFW10M-5.</title>
        <authorList>
            <person name="Heo J."/>
            <person name="Kim S.-J."/>
            <person name="Kwon S.-W."/>
        </authorList>
    </citation>
    <scope>NUCLEOTIDE SEQUENCE [LARGE SCALE GENOMIC DNA]</scope>
    <source>
        <strain evidence="2 3">2DFW10M-5</strain>
    </source>
</reference>
<name>A0A387BIJ8_9MICO</name>
<organism evidence="2 3">
    <name type="scientific">Gryllotalpicola protaetiae</name>
    <dbReference type="NCBI Taxonomy" id="2419771"/>
    <lineage>
        <taxon>Bacteria</taxon>
        <taxon>Bacillati</taxon>
        <taxon>Actinomycetota</taxon>
        <taxon>Actinomycetes</taxon>
        <taxon>Micrococcales</taxon>
        <taxon>Microbacteriaceae</taxon>
        <taxon>Gryllotalpicola</taxon>
    </lineage>
</organism>
<accession>A0A387BIJ8</accession>
<dbReference type="Pfam" id="PF14832">
    <property type="entry name" value="Tautomerase_3"/>
    <property type="match status" value="1"/>
</dbReference>
<dbReference type="InterPro" id="IPR014347">
    <property type="entry name" value="Tautomerase/MIF_sf"/>
</dbReference>
<dbReference type="Proteomes" id="UP000275069">
    <property type="component" value="Chromosome"/>
</dbReference>
<dbReference type="InterPro" id="IPR028116">
    <property type="entry name" value="Cis-CaaD-like"/>
</dbReference>
<proteinExistence type="predicted"/>